<dbReference type="Pfam" id="PF05258">
    <property type="entry name" value="DciA"/>
    <property type="match status" value="1"/>
</dbReference>
<dbReference type="Proteomes" id="UP001209083">
    <property type="component" value="Chromosome"/>
</dbReference>
<gene>
    <name evidence="2" type="ORF">LWF01_17065</name>
</gene>
<sequence length="170" mass="18559">MAEIEADPASLALNRARAAAKEKGLRPGRAGKKISRNYGRTIPGRSGPGPDERDPQAMQGIMQRLIAERGWSTSVNVGSVMGRWPEIVGRQVAEHSKPVSFDKQVLIVAADSTAWATQLRLMVPALLKRLAEELGDGVVEQVKIQGPAAPSWKRGRYRVHNTRGPRDTYG</sequence>
<feature type="region of interest" description="Disordered" evidence="1">
    <location>
        <begin position="1"/>
        <end position="56"/>
    </location>
</feature>
<dbReference type="InterPro" id="IPR007922">
    <property type="entry name" value="DciA-like"/>
</dbReference>
<evidence type="ECO:0000313" key="2">
    <source>
        <dbReference type="EMBL" id="WGW14149.1"/>
    </source>
</evidence>
<reference evidence="2 3" key="1">
    <citation type="submission" date="2023-05" db="EMBL/GenBank/DDBJ databases">
        <title>Lithophilousrod everest ZFBP1038 complete genpme.</title>
        <authorList>
            <person name="Tian M."/>
        </authorList>
    </citation>
    <scope>NUCLEOTIDE SEQUENCE [LARGE SCALE GENOMIC DNA]</scope>
    <source>
        <strain evidence="2 3">ZFBP1038</strain>
    </source>
</reference>
<accession>A0ABY8QYP1</accession>
<organism evidence="2 3">
    <name type="scientific">Saxibacter everestensis</name>
    <dbReference type="NCBI Taxonomy" id="2909229"/>
    <lineage>
        <taxon>Bacteria</taxon>
        <taxon>Bacillati</taxon>
        <taxon>Actinomycetota</taxon>
        <taxon>Actinomycetes</taxon>
        <taxon>Micrococcales</taxon>
        <taxon>Brevibacteriaceae</taxon>
        <taxon>Saxibacter</taxon>
    </lineage>
</organism>
<protein>
    <submittedName>
        <fullName evidence="2">DciA family protein</fullName>
    </submittedName>
</protein>
<dbReference type="EMBL" id="CP090958">
    <property type="protein sequence ID" value="WGW14149.1"/>
    <property type="molecule type" value="Genomic_DNA"/>
</dbReference>
<evidence type="ECO:0000313" key="3">
    <source>
        <dbReference type="Proteomes" id="UP001209083"/>
    </source>
</evidence>
<proteinExistence type="predicted"/>
<name>A0ABY8QYP1_9MICO</name>
<keyword evidence="3" id="KW-1185">Reference proteome</keyword>
<evidence type="ECO:0000256" key="1">
    <source>
        <dbReference type="SAM" id="MobiDB-lite"/>
    </source>
</evidence>
<dbReference type="PANTHER" id="PTHR36456:SF1">
    <property type="entry name" value="UPF0232 PROTEIN SCO3875"/>
    <property type="match status" value="1"/>
</dbReference>
<dbReference type="PANTHER" id="PTHR36456">
    <property type="entry name" value="UPF0232 PROTEIN SCO3875"/>
    <property type="match status" value="1"/>
</dbReference>